<proteinExistence type="predicted"/>
<accession>A0A8X6QWF6</accession>
<organism evidence="1 2">
    <name type="scientific">Nephila pilipes</name>
    <name type="common">Giant wood spider</name>
    <name type="synonym">Nephila maculata</name>
    <dbReference type="NCBI Taxonomy" id="299642"/>
    <lineage>
        <taxon>Eukaryota</taxon>
        <taxon>Metazoa</taxon>
        <taxon>Ecdysozoa</taxon>
        <taxon>Arthropoda</taxon>
        <taxon>Chelicerata</taxon>
        <taxon>Arachnida</taxon>
        <taxon>Araneae</taxon>
        <taxon>Araneomorphae</taxon>
        <taxon>Entelegynae</taxon>
        <taxon>Araneoidea</taxon>
        <taxon>Nephilidae</taxon>
        <taxon>Nephila</taxon>
    </lineage>
</organism>
<dbReference type="AlphaFoldDB" id="A0A8X6QWF6"/>
<dbReference type="Proteomes" id="UP000887013">
    <property type="component" value="Unassembled WGS sequence"/>
</dbReference>
<dbReference type="EMBL" id="BMAW01085454">
    <property type="protein sequence ID" value="GFU43039.1"/>
    <property type="molecule type" value="Genomic_DNA"/>
</dbReference>
<name>A0A8X6QWF6_NEPPI</name>
<evidence type="ECO:0000313" key="2">
    <source>
        <dbReference type="Proteomes" id="UP000887013"/>
    </source>
</evidence>
<evidence type="ECO:0000313" key="1">
    <source>
        <dbReference type="EMBL" id="GFU43039.1"/>
    </source>
</evidence>
<comment type="caution">
    <text evidence="1">The sequence shown here is derived from an EMBL/GenBank/DDBJ whole genome shotgun (WGS) entry which is preliminary data.</text>
</comment>
<sequence length="153" mass="16474">MRVVAVDGSGCWRWRFHGTAEGLWYWQRRNSASGGIYPRGITLCQAAAKALCCFYGLRQLEQAACMGPWQAAYVKRDSLVVLDSNLQLVLLAESYGFSPRCAGVRNAGGRSGNGGMLRFAANGGVRAAAAASKRYGGCSQKTGATRWRDALCV</sequence>
<gene>
    <name evidence="1" type="ORF">NPIL_456731</name>
</gene>
<keyword evidence="2" id="KW-1185">Reference proteome</keyword>
<reference evidence="1" key="1">
    <citation type="submission" date="2020-08" db="EMBL/GenBank/DDBJ databases">
        <title>Multicomponent nature underlies the extraordinary mechanical properties of spider dragline silk.</title>
        <authorList>
            <person name="Kono N."/>
            <person name="Nakamura H."/>
            <person name="Mori M."/>
            <person name="Yoshida Y."/>
            <person name="Ohtoshi R."/>
            <person name="Malay A.D."/>
            <person name="Moran D.A.P."/>
            <person name="Tomita M."/>
            <person name="Numata K."/>
            <person name="Arakawa K."/>
        </authorList>
    </citation>
    <scope>NUCLEOTIDE SEQUENCE</scope>
</reference>
<protein>
    <submittedName>
        <fullName evidence="1">Uncharacterized protein</fullName>
    </submittedName>
</protein>